<evidence type="ECO:0000313" key="4">
    <source>
        <dbReference type="EMBL" id="KRG73827.1"/>
    </source>
</evidence>
<gene>
    <name evidence="4" type="ORF">ABB28_08900</name>
</gene>
<protein>
    <submittedName>
        <fullName evidence="4">GTP-binding protein LepA</fullName>
    </submittedName>
</protein>
<name>A0A0R0D8U0_9GAMM</name>
<feature type="domain" description="Tyr recombinase" evidence="3">
    <location>
        <begin position="183"/>
        <end position="371"/>
    </location>
</feature>
<dbReference type="InterPro" id="IPR013762">
    <property type="entry name" value="Integrase-like_cat_sf"/>
</dbReference>
<sequence>MATKRQRGNTWHYTVRRTKLLPQPIYLSFESEAEGDEYVRRLEALLDRGIVPEELANTKAAAKDLRAQVSEYRSVQHVSVDDNKLLPVVLARLPIGITLPELTFTWATAWVSSMKRDQNLAPSTIRHHVGALSRALDWLAAHGAVPLNPLRLLPRGYSTYTPDDVIAVSKIEGAIKADVERDRRLEPGEEDRIRAILAGAKPEGRQRPLELRHSEALTLLFDMALESAMRMREMYTLERSQIDLERRTIFLSKTKNGSKRQVPMSSVLVAKLTAYGGGSELRQFPWWDGNPDKKALAKITSQLSRQFDRIFQAAGCNDLNFHDMRHEATSRLYERTTLSDLKIASITGHRDPRQLKRYANLRASTLADHLW</sequence>
<evidence type="ECO:0000256" key="2">
    <source>
        <dbReference type="ARBA" id="ARBA00023172"/>
    </source>
</evidence>
<dbReference type="GO" id="GO:0003677">
    <property type="term" value="F:DNA binding"/>
    <property type="evidence" value="ECO:0007669"/>
    <property type="project" value="InterPro"/>
</dbReference>
<reference evidence="4 5" key="1">
    <citation type="submission" date="2015-05" db="EMBL/GenBank/DDBJ databases">
        <title>Genome sequencing and analysis of members of genus Stenotrophomonas.</title>
        <authorList>
            <person name="Patil P.P."/>
            <person name="Midha S."/>
            <person name="Patil P.B."/>
        </authorList>
    </citation>
    <scope>NUCLEOTIDE SEQUENCE [LARGE SCALE GENOMIC DNA]</scope>
    <source>
        <strain evidence="4 5">DSM 21508</strain>
    </source>
</reference>
<dbReference type="PANTHER" id="PTHR30349">
    <property type="entry name" value="PHAGE INTEGRASE-RELATED"/>
    <property type="match status" value="1"/>
</dbReference>
<dbReference type="EMBL" id="LDJK01000036">
    <property type="protein sequence ID" value="KRG73827.1"/>
    <property type="molecule type" value="Genomic_DNA"/>
</dbReference>
<dbReference type="Proteomes" id="UP000051386">
    <property type="component" value="Unassembled WGS sequence"/>
</dbReference>
<evidence type="ECO:0000259" key="3">
    <source>
        <dbReference type="PROSITE" id="PS51898"/>
    </source>
</evidence>
<dbReference type="Gene3D" id="1.10.443.10">
    <property type="entry name" value="Intergrase catalytic core"/>
    <property type="match status" value="1"/>
</dbReference>
<dbReference type="Pfam" id="PF00589">
    <property type="entry name" value="Phage_integrase"/>
    <property type="match status" value="1"/>
</dbReference>
<keyword evidence="5" id="KW-1185">Reference proteome</keyword>
<evidence type="ECO:0000256" key="1">
    <source>
        <dbReference type="ARBA" id="ARBA00022908"/>
    </source>
</evidence>
<dbReference type="InterPro" id="IPR002104">
    <property type="entry name" value="Integrase_catalytic"/>
</dbReference>
<evidence type="ECO:0000313" key="5">
    <source>
        <dbReference type="Proteomes" id="UP000051386"/>
    </source>
</evidence>
<dbReference type="GO" id="GO:0006310">
    <property type="term" value="P:DNA recombination"/>
    <property type="evidence" value="ECO:0007669"/>
    <property type="project" value="UniProtKB-KW"/>
</dbReference>
<dbReference type="SUPFAM" id="SSF56349">
    <property type="entry name" value="DNA breaking-rejoining enzymes"/>
    <property type="match status" value="1"/>
</dbReference>
<keyword evidence="1" id="KW-0229">DNA integration</keyword>
<dbReference type="PROSITE" id="PS51898">
    <property type="entry name" value="TYR_RECOMBINASE"/>
    <property type="match status" value="1"/>
</dbReference>
<dbReference type="PANTHER" id="PTHR30349:SF94">
    <property type="entry name" value="INTEGRASE_RECOMBINASE HI_1414-RELATED"/>
    <property type="match status" value="1"/>
</dbReference>
<dbReference type="RefSeq" id="WP_057508279.1">
    <property type="nucleotide sequence ID" value="NZ_LDJK01000036.1"/>
</dbReference>
<dbReference type="AlphaFoldDB" id="A0A0R0D8U0"/>
<comment type="caution">
    <text evidence="4">The sequence shown here is derived from an EMBL/GenBank/DDBJ whole genome shotgun (WGS) entry which is preliminary data.</text>
</comment>
<organism evidence="4 5">
    <name type="scientific">Stenotrophomonas chelatiphaga</name>
    <dbReference type="NCBI Taxonomy" id="517011"/>
    <lineage>
        <taxon>Bacteria</taxon>
        <taxon>Pseudomonadati</taxon>
        <taxon>Pseudomonadota</taxon>
        <taxon>Gammaproteobacteria</taxon>
        <taxon>Lysobacterales</taxon>
        <taxon>Lysobacteraceae</taxon>
        <taxon>Stenotrophomonas</taxon>
    </lineage>
</organism>
<dbReference type="InterPro" id="IPR011010">
    <property type="entry name" value="DNA_brk_join_enz"/>
</dbReference>
<dbReference type="PATRIC" id="fig|517011.3.peg.1444"/>
<dbReference type="InterPro" id="IPR050090">
    <property type="entry name" value="Tyrosine_recombinase_XerCD"/>
</dbReference>
<dbReference type="CDD" id="cd00796">
    <property type="entry name" value="INT_Rci_Hp1_C"/>
    <property type="match status" value="1"/>
</dbReference>
<accession>A0A0R0D8U0</accession>
<proteinExistence type="predicted"/>
<dbReference type="GO" id="GO:0015074">
    <property type="term" value="P:DNA integration"/>
    <property type="evidence" value="ECO:0007669"/>
    <property type="project" value="UniProtKB-KW"/>
</dbReference>
<keyword evidence="2" id="KW-0233">DNA recombination</keyword>